<keyword evidence="3 4" id="KW-0443">Lipid metabolism</keyword>
<feature type="short sequence motif" description="GXGXXG" evidence="4">
    <location>
        <begin position="21"/>
        <end position="26"/>
    </location>
</feature>
<evidence type="ECO:0000256" key="2">
    <source>
        <dbReference type="ARBA" id="ARBA00022963"/>
    </source>
</evidence>
<feature type="domain" description="PNPLA" evidence="5">
    <location>
        <begin position="17"/>
        <end position="220"/>
    </location>
</feature>
<dbReference type="InterPro" id="IPR050301">
    <property type="entry name" value="NTE"/>
</dbReference>
<dbReference type="InterPro" id="IPR016035">
    <property type="entry name" value="Acyl_Trfase/lysoPLipase"/>
</dbReference>
<feature type="short sequence motif" description="DGA/G" evidence="4">
    <location>
        <begin position="207"/>
        <end position="209"/>
    </location>
</feature>
<comment type="caution">
    <text evidence="6">The sequence shown here is derived from an EMBL/GenBank/DDBJ whole genome shotgun (WGS) entry which is preliminary data.</text>
</comment>
<keyword evidence="7" id="KW-1185">Reference proteome</keyword>
<feature type="active site" description="Nucleophile" evidence="4">
    <location>
        <position position="50"/>
    </location>
</feature>
<dbReference type="PANTHER" id="PTHR14226:SF57">
    <property type="entry name" value="BLR7027 PROTEIN"/>
    <property type="match status" value="1"/>
</dbReference>
<dbReference type="Pfam" id="PF12536">
    <property type="entry name" value="DUF3734"/>
    <property type="match status" value="1"/>
</dbReference>
<evidence type="ECO:0000256" key="1">
    <source>
        <dbReference type="ARBA" id="ARBA00022801"/>
    </source>
</evidence>
<evidence type="ECO:0000259" key="5">
    <source>
        <dbReference type="PROSITE" id="PS51635"/>
    </source>
</evidence>
<evidence type="ECO:0000313" key="6">
    <source>
        <dbReference type="EMBL" id="TDH59749.1"/>
    </source>
</evidence>
<name>A0A4R5QB13_9PROT</name>
<accession>A0A4R5QB13</accession>
<feature type="active site" description="Proton acceptor" evidence="4">
    <location>
        <position position="207"/>
    </location>
</feature>
<dbReference type="AlphaFoldDB" id="A0A4R5QB13"/>
<dbReference type="SUPFAM" id="SSF52151">
    <property type="entry name" value="FabD/lysophospholipase-like"/>
    <property type="match status" value="1"/>
</dbReference>
<sequence>MDGSTGGVGPRSQQVVLVLQGGGALGAYQAGVFEALHEAGIEPDWVIGTSIGAINAALIAGNAPADRLPRLRAFWDRVAHDPGLENWAGMTGLPALLPRLATLMGGVAGFFRPNPLAFLGWEVPLTPERAGYYTTAPLADTLAGLIDPARLRAGSPRLTVGAANFRTGEMRYFDSRDMPLGLRHVMASGALPPAFPAVRIDGELWWDGGILSNTPVECVFDDTPRRNSLVFAVHIWNPAGPEPETIAQVLHRQKDLQYASRAASYIKRQQQMHRLRHVIEALAGQLPPEALDDPAVRDLTAYGCRTVMHVVRLLAPGLDQEDHAKDIDFSSAGIRARWAAGLADTRRALAVRPWEQTSDPLEGFVLHEIRHDTIPAAA</sequence>
<dbReference type="EMBL" id="SMSJ01000055">
    <property type="protein sequence ID" value="TDH59749.1"/>
    <property type="molecule type" value="Genomic_DNA"/>
</dbReference>
<dbReference type="RefSeq" id="WP_133291457.1">
    <property type="nucleotide sequence ID" value="NZ_SMSJ01000055.1"/>
</dbReference>
<reference evidence="6 7" key="1">
    <citation type="journal article" date="2016" name="J. Microbiol.">
        <title>Dankookia rubra gen. nov., sp. nov., an alphaproteobacterium isolated from sediment of a shallow stream.</title>
        <authorList>
            <person name="Kim W.H."/>
            <person name="Kim D.H."/>
            <person name="Kang K."/>
            <person name="Ahn T.Y."/>
        </authorList>
    </citation>
    <scope>NUCLEOTIDE SEQUENCE [LARGE SCALE GENOMIC DNA]</scope>
    <source>
        <strain evidence="6 7">JCM30602</strain>
    </source>
</reference>
<dbReference type="Gene3D" id="3.40.1090.10">
    <property type="entry name" value="Cytosolic phospholipase A2 catalytic domain"/>
    <property type="match status" value="2"/>
</dbReference>
<dbReference type="OrthoDB" id="9807112at2"/>
<keyword evidence="1 4" id="KW-0378">Hydrolase</keyword>
<proteinExistence type="predicted"/>
<dbReference type="Pfam" id="PF01734">
    <property type="entry name" value="Patatin"/>
    <property type="match status" value="1"/>
</dbReference>
<gene>
    <name evidence="6" type="ORF">E2C06_25790</name>
</gene>
<feature type="short sequence motif" description="GXSXG" evidence="4">
    <location>
        <begin position="48"/>
        <end position="52"/>
    </location>
</feature>
<evidence type="ECO:0000313" key="7">
    <source>
        <dbReference type="Proteomes" id="UP000295096"/>
    </source>
</evidence>
<dbReference type="Proteomes" id="UP000295096">
    <property type="component" value="Unassembled WGS sequence"/>
</dbReference>
<dbReference type="InterPro" id="IPR021095">
    <property type="entry name" value="DUF3734"/>
</dbReference>
<organism evidence="6 7">
    <name type="scientific">Dankookia rubra</name>
    <dbReference type="NCBI Taxonomy" id="1442381"/>
    <lineage>
        <taxon>Bacteria</taxon>
        <taxon>Pseudomonadati</taxon>
        <taxon>Pseudomonadota</taxon>
        <taxon>Alphaproteobacteria</taxon>
        <taxon>Acetobacterales</taxon>
        <taxon>Roseomonadaceae</taxon>
        <taxon>Dankookia</taxon>
    </lineage>
</organism>
<dbReference type="GO" id="GO:0016042">
    <property type="term" value="P:lipid catabolic process"/>
    <property type="evidence" value="ECO:0007669"/>
    <property type="project" value="UniProtKB-UniRule"/>
</dbReference>
<dbReference type="GO" id="GO:0016787">
    <property type="term" value="F:hydrolase activity"/>
    <property type="evidence" value="ECO:0007669"/>
    <property type="project" value="UniProtKB-UniRule"/>
</dbReference>
<evidence type="ECO:0000256" key="4">
    <source>
        <dbReference type="PROSITE-ProRule" id="PRU01161"/>
    </source>
</evidence>
<dbReference type="CDD" id="cd07209">
    <property type="entry name" value="Pat_hypo_Ecoli_Z1214_like"/>
    <property type="match status" value="1"/>
</dbReference>
<dbReference type="PROSITE" id="PS51635">
    <property type="entry name" value="PNPLA"/>
    <property type="match status" value="1"/>
</dbReference>
<protein>
    <submittedName>
        <fullName evidence="6">Patatin-like phospholipase family protein</fullName>
    </submittedName>
</protein>
<dbReference type="PANTHER" id="PTHR14226">
    <property type="entry name" value="NEUROPATHY TARGET ESTERASE/SWISS CHEESE D.MELANOGASTER"/>
    <property type="match status" value="1"/>
</dbReference>
<keyword evidence="2 4" id="KW-0442">Lipid degradation</keyword>
<dbReference type="InterPro" id="IPR002641">
    <property type="entry name" value="PNPLA_dom"/>
</dbReference>
<evidence type="ECO:0000256" key="3">
    <source>
        <dbReference type="ARBA" id="ARBA00023098"/>
    </source>
</evidence>